<dbReference type="Pfam" id="PF01336">
    <property type="entry name" value="tRNA_anti-codon"/>
    <property type="match status" value="1"/>
</dbReference>
<dbReference type="PROSITE" id="PS50862">
    <property type="entry name" value="AA_TRNA_LIGASE_II"/>
    <property type="match status" value="1"/>
</dbReference>
<dbReference type="GO" id="GO:0005886">
    <property type="term" value="C:plasma membrane"/>
    <property type="evidence" value="ECO:0007669"/>
    <property type="project" value="UniProtKB-SubCell"/>
</dbReference>
<evidence type="ECO:0000256" key="6">
    <source>
        <dbReference type="ARBA" id="ARBA00022679"/>
    </source>
</evidence>
<evidence type="ECO:0000256" key="11">
    <source>
        <dbReference type="ARBA" id="ARBA00022989"/>
    </source>
</evidence>
<keyword evidence="19" id="KW-0963">Cytoplasm</keyword>
<evidence type="ECO:0000256" key="16">
    <source>
        <dbReference type="ARBA" id="ARBA00024681"/>
    </source>
</evidence>
<dbReference type="InterPro" id="IPR004365">
    <property type="entry name" value="NA-bd_OB_tRNA"/>
</dbReference>
<feature type="transmembrane region" description="Helical" evidence="20">
    <location>
        <begin position="21"/>
        <end position="42"/>
    </location>
</feature>
<dbReference type="PRINTS" id="PR00982">
    <property type="entry name" value="TRNASYNTHLYS"/>
</dbReference>
<proteinExistence type="inferred from homology"/>
<keyword evidence="13 19" id="KW-0030">Aminoacyl-tRNA synthetase</keyword>
<dbReference type="GO" id="GO:0000287">
    <property type="term" value="F:magnesium ion binding"/>
    <property type="evidence" value="ECO:0007669"/>
    <property type="project" value="UniProtKB-UniRule"/>
</dbReference>
<evidence type="ECO:0000256" key="1">
    <source>
        <dbReference type="ARBA" id="ARBA00004651"/>
    </source>
</evidence>
<dbReference type="Pfam" id="PF16995">
    <property type="entry name" value="tRNA-synt_2_TM"/>
    <property type="match status" value="1"/>
</dbReference>
<dbReference type="GO" id="GO:0050071">
    <property type="term" value="F:phosphatidylglycerol lysyltransferase activity"/>
    <property type="evidence" value="ECO:0007669"/>
    <property type="project" value="UniProtKB-EC"/>
</dbReference>
<evidence type="ECO:0000313" key="22">
    <source>
        <dbReference type="EMBL" id="SDZ26926.1"/>
    </source>
</evidence>
<dbReference type="InterPro" id="IPR006195">
    <property type="entry name" value="aa-tRNA-synth_II"/>
</dbReference>
<name>A0A1H3RMM2_9PSEU</name>
<keyword evidence="5 19" id="KW-0436">Ligase</keyword>
<evidence type="ECO:0000256" key="15">
    <source>
        <dbReference type="ARBA" id="ARBA00023268"/>
    </source>
</evidence>
<dbReference type="NCBIfam" id="TIGR00499">
    <property type="entry name" value="lysS_bact"/>
    <property type="match status" value="1"/>
</dbReference>
<feature type="transmembrane region" description="Helical" evidence="20">
    <location>
        <begin position="54"/>
        <end position="74"/>
    </location>
</feature>
<dbReference type="InterPro" id="IPR044136">
    <property type="entry name" value="Lys-tRNA-ligase_II_N"/>
</dbReference>
<dbReference type="GO" id="GO:0000049">
    <property type="term" value="F:tRNA binding"/>
    <property type="evidence" value="ECO:0007669"/>
    <property type="project" value="TreeGrafter"/>
</dbReference>
<comment type="subunit">
    <text evidence="19">Homodimer.</text>
</comment>
<evidence type="ECO:0000256" key="17">
    <source>
        <dbReference type="ARBA" id="ARBA00047540"/>
    </source>
</evidence>
<protein>
    <recommendedName>
        <fullName evidence="19">Lysine--tRNA ligase</fullName>
        <ecNumber evidence="19">6.1.1.6</ecNumber>
    </recommendedName>
    <alternativeName>
        <fullName evidence="19">Lysyl-tRNA synthetase</fullName>
        <shortName evidence="19">LysRS</shortName>
    </alternativeName>
</protein>
<evidence type="ECO:0000256" key="8">
    <source>
        <dbReference type="ARBA" id="ARBA00022723"/>
    </source>
</evidence>
<accession>A0A1H3RMM2</accession>
<dbReference type="NCBIfam" id="NF001756">
    <property type="entry name" value="PRK00484.1"/>
    <property type="match status" value="1"/>
</dbReference>
<dbReference type="GO" id="GO:0004824">
    <property type="term" value="F:lysine-tRNA ligase activity"/>
    <property type="evidence" value="ECO:0007669"/>
    <property type="project" value="UniProtKB-UniRule"/>
</dbReference>
<evidence type="ECO:0000313" key="23">
    <source>
        <dbReference type="Proteomes" id="UP000199529"/>
    </source>
</evidence>
<dbReference type="EMBL" id="FNOK01000056">
    <property type="protein sequence ID" value="SDZ26926.1"/>
    <property type="molecule type" value="Genomic_DNA"/>
</dbReference>
<dbReference type="PANTHER" id="PTHR42918">
    <property type="entry name" value="LYSYL-TRNA SYNTHETASE"/>
    <property type="match status" value="1"/>
</dbReference>
<dbReference type="InterPro" id="IPR004364">
    <property type="entry name" value="Aa-tRNA-synt_II"/>
</dbReference>
<evidence type="ECO:0000256" key="14">
    <source>
        <dbReference type="ARBA" id="ARBA00023251"/>
    </source>
</evidence>
<comment type="function">
    <text evidence="16">Catalyzes the production of L-lysyl-tRNA(Lys)transfer and the transfer of a lysyl group from L-lysyl-tRNA(Lys) to membrane-bound phosphatidylglycerol (PG), which produces lysylphosphatidylglycerol (LPG), one of the components of the bacterial membrane with a positive net charge. LPG synthesis contributes to the resistance to cationic antimicrobial peptides (CAMPs) and likely protects M.tuberculosis against the CAMPs produced by competiting microorganisms (bacteriocins). In fact, the modification of anionic phosphatidylglycerol with positively charged L-lysine results in repulsion of the peptides.</text>
</comment>
<keyword evidence="23" id="KW-1185">Reference proteome</keyword>
<keyword evidence="6" id="KW-0808">Transferase</keyword>
<dbReference type="InterPro" id="IPR045864">
    <property type="entry name" value="aa-tRNA-synth_II/BPL/LPL"/>
</dbReference>
<dbReference type="Proteomes" id="UP000199529">
    <property type="component" value="Unassembled WGS sequence"/>
</dbReference>
<keyword evidence="10 19" id="KW-0067">ATP-binding</keyword>
<dbReference type="GO" id="GO:0006430">
    <property type="term" value="P:lysyl-tRNA aminoacylation"/>
    <property type="evidence" value="ECO:0007669"/>
    <property type="project" value="UniProtKB-UniRule"/>
</dbReference>
<feature type="binding site" evidence="19">
    <location>
        <position position="1006"/>
    </location>
    <ligand>
        <name>Mg(2+)</name>
        <dbReference type="ChEBI" id="CHEBI:18420"/>
        <label>1</label>
    </ligand>
</feature>
<dbReference type="Gene3D" id="3.30.930.10">
    <property type="entry name" value="Bira Bifunctional Protein, Domain 2"/>
    <property type="match status" value="1"/>
</dbReference>
<dbReference type="InterPro" id="IPR024320">
    <property type="entry name" value="LPG_synthase_C"/>
</dbReference>
<comment type="catalytic activity">
    <reaction evidence="17">
        <text>L-lysyl-tRNA(Lys) + a 1,2-diacyl-sn-glycero-3-phospho-(1'-sn-glycerol) = a 1,2-diacyl-sn-glycero-3-phospho-1'-(3'-O-L-lysyl)-sn-glycerol + tRNA(Lys)</text>
        <dbReference type="Rhea" id="RHEA:10668"/>
        <dbReference type="Rhea" id="RHEA-COMP:9696"/>
        <dbReference type="Rhea" id="RHEA-COMP:9697"/>
        <dbReference type="ChEBI" id="CHEBI:64716"/>
        <dbReference type="ChEBI" id="CHEBI:75792"/>
        <dbReference type="ChEBI" id="CHEBI:78442"/>
        <dbReference type="ChEBI" id="CHEBI:78529"/>
        <dbReference type="EC" id="2.3.2.3"/>
    </reaction>
</comment>
<reference evidence="23" key="1">
    <citation type="submission" date="2016-10" db="EMBL/GenBank/DDBJ databases">
        <authorList>
            <person name="Varghese N."/>
            <person name="Submissions S."/>
        </authorList>
    </citation>
    <scope>NUCLEOTIDE SEQUENCE [LARGE SCALE GENOMIC DNA]</scope>
    <source>
        <strain evidence="23">CGMCC 4.3530</strain>
    </source>
</reference>
<feature type="transmembrane region" description="Helical" evidence="20">
    <location>
        <begin position="221"/>
        <end position="242"/>
    </location>
</feature>
<dbReference type="EC" id="6.1.1.6" evidence="19"/>
<keyword evidence="20" id="KW-0472">Membrane</keyword>
<dbReference type="CDD" id="cd04322">
    <property type="entry name" value="LysRS_N"/>
    <property type="match status" value="1"/>
</dbReference>
<dbReference type="GO" id="GO:0005829">
    <property type="term" value="C:cytosol"/>
    <property type="evidence" value="ECO:0007669"/>
    <property type="project" value="TreeGrafter"/>
</dbReference>
<keyword evidence="7 20" id="KW-0812">Transmembrane</keyword>
<dbReference type="Pfam" id="PF09924">
    <property type="entry name" value="LPG_synthase_C"/>
    <property type="match status" value="1"/>
</dbReference>
<gene>
    <name evidence="19" type="primary">lysS</name>
    <name evidence="22" type="ORF">SAMN05216215_105616</name>
</gene>
<evidence type="ECO:0000256" key="5">
    <source>
        <dbReference type="ARBA" id="ARBA00022598"/>
    </source>
</evidence>
<evidence type="ECO:0000256" key="12">
    <source>
        <dbReference type="ARBA" id="ARBA00023098"/>
    </source>
</evidence>
<evidence type="ECO:0000256" key="2">
    <source>
        <dbReference type="ARBA" id="ARBA00005270"/>
    </source>
</evidence>
<dbReference type="NCBIfam" id="NF002821">
    <property type="entry name" value="PRK02983.1"/>
    <property type="match status" value="1"/>
</dbReference>
<keyword evidence="8 19" id="KW-0479">Metal-binding</keyword>
<keyword evidence="14" id="KW-0046">Antibiotic resistance</keyword>
<dbReference type="AlphaFoldDB" id="A0A1H3RMM2"/>
<dbReference type="GO" id="GO:0005524">
    <property type="term" value="F:ATP binding"/>
    <property type="evidence" value="ECO:0007669"/>
    <property type="project" value="UniProtKB-UniRule"/>
</dbReference>
<dbReference type="InterPro" id="IPR002313">
    <property type="entry name" value="Lys-tRNA-ligase_II"/>
</dbReference>
<evidence type="ECO:0000256" key="20">
    <source>
        <dbReference type="SAM" id="Phobius"/>
    </source>
</evidence>
<keyword evidence="19" id="KW-0460">Magnesium</keyword>
<dbReference type="SUPFAM" id="SSF50249">
    <property type="entry name" value="Nucleic acid-binding proteins"/>
    <property type="match status" value="1"/>
</dbReference>
<feature type="domain" description="Aminoacyl-transfer RNA synthetases class-II family profile" evidence="21">
    <location>
        <begin position="785"/>
        <end position="1089"/>
    </location>
</feature>
<evidence type="ECO:0000256" key="3">
    <source>
        <dbReference type="ARBA" id="ARBA00009968"/>
    </source>
</evidence>
<keyword evidence="12" id="KW-0443">Lipid metabolism</keyword>
<evidence type="ECO:0000256" key="10">
    <source>
        <dbReference type="ARBA" id="ARBA00022840"/>
    </source>
</evidence>
<keyword evidence="9 19" id="KW-0547">Nucleotide-binding</keyword>
<dbReference type="HAMAP" id="MF_00252">
    <property type="entry name" value="Lys_tRNA_synth_class2"/>
    <property type="match status" value="1"/>
</dbReference>
<dbReference type="Gene3D" id="2.40.50.140">
    <property type="entry name" value="Nucleic acid-binding proteins"/>
    <property type="match status" value="1"/>
</dbReference>
<keyword evidence="19" id="KW-0648">Protein biosynthesis</keyword>
<comment type="catalytic activity">
    <reaction evidence="18 19">
        <text>tRNA(Lys) + L-lysine + ATP = L-lysyl-tRNA(Lys) + AMP + diphosphate</text>
        <dbReference type="Rhea" id="RHEA:20792"/>
        <dbReference type="Rhea" id="RHEA-COMP:9696"/>
        <dbReference type="Rhea" id="RHEA-COMP:9697"/>
        <dbReference type="ChEBI" id="CHEBI:30616"/>
        <dbReference type="ChEBI" id="CHEBI:32551"/>
        <dbReference type="ChEBI" id="CHEBI:33019"/>
        <dbReference type="ChEBI" id="CHEBI:78442"/>
        <dbReference type="ChEBI" id="CHEBI:78529"/>
        <dbReference type="ChEBI" id="CHEBI:456215"/>
        <dbReference type="EC" id="6.1.1.6"/>
    </reaction>
</comment>
<dbReference type="STRING" id="418495.SAMN05216215_105616"/>
<comment type="subcellular location">
    <subcellularLocation>
        <location evidence="1">Cell membrane</location>
        <topology evidence="1">Multi-pass membrane protein</topology>
    </subcellularLocation>
    <subcellularLocation>
        <location evidence="19">Cytoplasm</location>
    </subcellularLocation>
</comment>
<keyword evidence="15" id="KW-0511">Multifunctional enzyme</keyword>
<evidence type="ECO:0000256" key="18">
    <source>
        <dbReference type="ARBA" id="ARBA00048573"/>
    </source>
</evidence>
<feature type="transmembrane region" description="Helical" evidence="20">
    <location>
        <begin position="158"/>
        <end position="182"/>
    </location>
</feature>
<evidence type="ECO:0000256" key="19">
    <source>
        <dbReference type="HAMAP-Rule" id="MF_00252"/>
    </source>
</evidence>
<evidence type="ECO:0000259" key="21">
    <source>
        <dbReference type="PROSITE" id="PS50862"/>
    </source>
</evidence>
<dbReference type="InterPro" id="IPR018149">
    <property type="entry name" value="Lys-tRNA-synth_II_C"/>
</dbReference>
<evidence type="ECO:0000256" key="4">
    <source>
        <dbReference type="ARBA" id="ARBA00022475"/>
    </source>
</evidence>
<comment type="cofactor">
    <cofactor evidence="19">
        <name>Mg(2+)</name>
        <dbReference type="ChEBI" id="CHEBI:18420"/>
    </cofactor>
    <text evidence="19">Binds 3 Mg(2+) ions per subunit.</text>
</comment>
<dbReference type="SUPFAM" id="SSF55681">
    <property type="entry name" value="Class II aaRS and biotin synthetases"/>
    <property type="match status" value="1"/>
</dbReference>
<evidence type="ECO:0000256" key="13">
    <source>
        <dbReference type="ARBA" id="ARBA00023146"/>
    </source>
</evidence>
<feature type="binding site" evidence="19">
    <location>
        <position position="1013"/>
    </location>
    <ligand>
        <name>Mg(2+)</name>
        <dbReference type="ChEBI" id="CHEBI:18420"/>
        <label>2</label>
    </ligand>
</feature>
<evidence type="ECO:0000256" key="7">
    <source>
        <dbReference type="ARBA" id="ARBA00022692"/>
    </source>
</evidence>
<dbReference type="PANTHER" id="PTHR42918:SF15">
    <property type="entry name" value="LYSINE--TRNA LIGASE, CHLOROPLASTIC_MITOCHONDRIAL"/>
    <property type="match status" value="1"/>
</dbReference>
<dbReference type="GO" id="GO:0006629">
    <property type="term" value="P:lipid metabolic process"/>
    <property type="evidence" value="ECO:0007669"/>
    <property type="project" value="UniProtKB-KW"/>
</dbReference>
<feature type="transmembrane region" description="Helical" evidence="20">
    <location>
        <begin position="127"/>
        <end position="146"/>
    </location>
</feature>
<dbReference type="GO" id="GO:0046677">
    <property type="term" value="P:response to antibiotic"/>
    <property type="evidence" value="ECO:0007669"/>
    <property type="project" value="UniProtKB-KW"/>
</dbReference>
<comment type="similarity">
    <text evidence="19">Belongs to the class-II aminoacyl-tRNA synthetase family.</text>
</comment>
<organism evidence="22 23">
    <name type="scientific">Saccharopolyspora shandongensis</name>
    <dbReference type="NCBI Taxonomy" id="418495"/>
    <lineage>
        <taxon>Bacteria</taxon>
        <taxon>Bacillati</taxon>
        <taxon>Actinomycetota</taxon>
        <taxon>Actinomycetes</taxon>
        <taxon>Pseudonocardiales</taxon>
        <taxon>Pseudonocardiaceae</taxon>
        <taxon>Saccharopolyspora</taxon>
    </lineage>
</organism>
<keyword evidence="4" id="KW-1003">Cell membrane</keyword>
<feature type="transmembrane region" description="Helical" evidence="20">
    <location>
        <begin position="81"/>
        <end position="104"/>
    </location>
</feature>
<dbReference type="InterPro" id="IPR012340">
    <property type="entry name" value="NA-bd_OB-fold"/>
</dbReference>
<dbReference type="InterPro" id="IPR031553">
    <property type="entry name" value="tRNA-synt_2_TM"/>
</dbReference>
<feature type="binding site" evidence="19">
    <location>
        <position position="1013"/>
    </location>
    <ligand>
        <name>Mg(2+)</name>
        <dbReference type="ChEBI" id="CHEBI:18420"/>
        <label>1</label>
    </ligand>
</feature>
<keyword evidence="11 20" id="KW-1133">Transmembrane helix</keyword>
<evidence type="ECO:0000256" key="9">
    <source>
        <dbReference type="ARBA" id="ARBA00022741"/>
    </source>
</evidence>
<comment type="similarity">
    <text evidence="3">In the C-terminal section; belongs to the class-II aminoacyl-tRNA synthetase family.</text>
</comment>
<dbReference type="Pfam" id="PF00152">
    <property type="entry name" value="tRNA-synt_2"/>
    <property type="match status" value="1"/>
</dbReference>
<comment type="similarity">
    <text evidence="2">In the N-terminal section; belongs to the LPG synthetase family.</text>
</comment>
<sequence>MVQQEETAQRRWRSRMPSITAGAVLVVAVLCVSSAVGLALFGNVQPVRRFVDNVLFPAPPNIAYGAFLAVLAAALKRRKRLALWILIGILALQVIGDIVVLVVLGDHIEALWMDELGARYHVPVDHVWFFSTNIVVSALAFVPLWLSRGEFYGRAKRGSGYQAAVVFVLLIAVFVGLGYVLVSLFPGSLRGAQARLTWTVERVLGGAIDFNVTGFGHAPGWVNFVLGLFGTAALFTALFLLLRAQRLAAALRPEEERQVRRLIAEHGERDSLGYFATRRDKAVLFSDSGKAAVTYRVVAGVCLASGDPLGDAEAWRPAIEKWLAMCREYTWTPAVMGVSEPGATAYARAGMKVLQLGDEAVVYVAEFGLDGRDMRPVRQAVSRVERAGHTARVRRHREVPAAEMAEIARLAEAWRDTESERGFSMALGRLGDPQDGDCVLVEAVSDRGEPVALLSLVPWGRNGLSLDLMRRDRDADNGVVEFMVSSLVQAAPRLGVERISLNFAMFRAAFEEGARIGAGPVLRAWRGLLLFFSRWWQLESLYRSNVKYRPHWFPRYVAFAERRDLARVGIASAIAEGFLPAPRRESTSDELVEVPALEAESEEAQRIGSQQQQVRRDKLDALRAAGVEPYPVAVPRTERCRAVTARHQDLLPDARTGEQVSVAGRVVLLRDHGGVCFATLRDFSGDLQIMLTTKESGAELQQAWRQQVDIGDQVSVTGEVVASRRGELSVLAADWRLAAKCLHPLPDKHRGLVDPEARVRQRHVDLIMRPGARDALRSRGAAVHALRETLVRSDFLEVETPMLQPVHGGANARPFTTHSNAYDMRLYLRIAPELYLKRLCVGGVERLFEIGRNFRNEGVSHKHNPEFTMLEAYQAFGDYTTMRELCRNLVLAAATAARGAPTAIGPDGEFGLDGDWPVVPVNDAVSAALGEEITADTGLPRLQELCDAASVPYEEHWERGAVLLEMYERLVESRTAEPTFYTDFPADVSPLTRPHRDDPRLAERWDLVAFGTELGTGYSELVDPIEQRRRLTEQSLHAAGGDPEAMELDEDFLAALEYAMPPTGGLGLGVDRLIMLLTGGSIRETLAFPLVRTDFAGRR</sequence>